<keyword evidence="4 7" id="KW-1133">Transmembrane helix</keyword>
<dbReference type="EMBL" id="BJTG01000010">
    <property type="protein sequence ID" value="GEJ59044.1"/>
    <property type="molecule type" value="Genomic_DNA"/>
</dbReference>
<feature type="region of interest" description="Disordered" evidence="6">
    <location>
        <begin position="107"/>
        <end position="159"/>
    </location>
</feature>
<feature type="transmembrane region" description="Helical" evidence="7">
    <location>
        <begin position="19"/>
        <end position="38"/>
    </location>
</feature>
<dbReference type="AlphaFoldDB" id="A0A7I9VRH9"/>
<evidence type="ECO:0000256" key="4">
    <source>
        <dbReference type="ARBA" id="ARBA00022989"/>
    </source>
</evidence>
<accession>A0A7I9VRH9</accession>
<dbReference type="Proteomes" id="UP000503640">
    <property type="component" value="Unassembled WGS sequence"/>
</dbReference>
<dbReference type="InterPro" id="IPR011743">
    <property type="entry name" value="Caa3_sub_IV"/>
</dbReference>
<evidence type="ECO:0000256" key="2">
    <source>
        <dbReference type="ARBA" id="ARBA00022475"/>
    </source>
</evidence>
<keyword evidence="9" id="KW-1185">Reference proteome</keyword>
<evidence type="ECO:0000256" key="5">
    <source>
        <dbReference type="ARBA" id="ARBA00023136"/>
    </source>
</evidence>
<evidence type="ECO:0008006" key="10">
    <source>
        <dbReference type="Google" id="ProtNLM"/>
    </source>
</evidence>
<comment type="subcellular location">
    <subcellularLocation>
        <location evidence="1">Cell membrane</location>
        <topology evidence="1">Multi-pass membrane protein</topology>
    </subcellularLocation>
</comment>
<proteinExistence type="predicted"/>
<evidence type="ECO:0000313" key="9">
    <source>
        <dbReference type="Proteomes" id="UP000503640"/>
    </source>
</evidence>
<feature type="transmembrane region" description="Helical" evidence="7">
    <location>
        <begin position="77"/>
        <end position="97"/>
    </location>
</feature>
<comment type="caution">
    <text evidence="8">The sequence shown here is derived from an EMBL/GenBank/DDBJ whole genome shotgun (WGS) entry which is preliminary data.</text>
</comment>
<evidence type="ECO:0000256" key="1">
    <source>
        <dbReference type="ARBA" id="ARBA00004651"/>
    </source>
</evidence>
<name>A0A7I9VRH9_9BACT</name>
<evidence type="ECO:0000256" key="3">
    <source>
        <dbReference type="ARBA" id="ARBA00022692"/>
    </source>
</evidence>
<organism evidence="8 9">
    <name type="scientific">Anaeromyxobacter diazotrophicus</name>
    <dbReference type="NCBI Taxonomy" id="2590199"/>
    <lineage>
        <taxon>Bacteria</taxon>
        <taxon>Pseudomonadati</taxon>
        <taxon>Myxococcota</taxon>
        <taxon>Myxococcia</taxon>
        <taxon>Myxococcales</taxon>
        <taxon>Cystobacterineae</taxon>
        <taxon>Anaeromyxobacteraceae</taxon>
        <taxon>Anaeromyxobacter</taxon>
    </lineage>
</organism>
<feature type="transmembrane region" description="Helical" evidence="7">
    <location>
        <begin position="50"/>
        <end position="71"/>
    </location>
</feature>
<dbReference type="NCBIfam" id="TIGR02229">
    <property type="entry name" value="caa3_sub_IV"/>
    <property type="match status" value="1"/>
</dbReference>
<evidence type="ECO:0000256" key="6">
    <source>
        <dbReference type="SAM" id="MobiDB-lite"/>
    </source>
</evidence>
<dbReference type="GO" id="GO:0005886">
    <property type="term" value="C:plasma membrane"/>
    <property type="evidence" value="ECO:0007669"/>
    <property type="project" value="UniProtKB-SubCell"/>
</dbReference>
<evidence type="ECO:0000256" key="7">
    <source>
        <dbReference type="SAM" id="Phobius"/>
    </source>
</evidence>
<dbReference type="RefSeq" id="WP_176068169.1">
    <property type="nucleotide sequence ID" value="NZ_BJTG01000010.1"/>
</dbReference>
<feature type="compositionally biased region" description="Pro residues" evidence="6">
    <location>
        <begin position="150"/>
        <end position="159"/>
    </location>
</feature>
<keyword evidence="3 7" id="KW-0812">Transmembrane</keyword>
<dbReference type="InterPro" id="IPR005171">
    <property type="entry name" value="Cyt_c_oxidase_su4_prok"/>
</dbReference>
<gene>
    <name evidence="8" type="ORF">AMYX_37850</name>
</gene>
<dbReference type="Pfam" id="PF03626">
    <property type="entry name" value="COX4_pro"/>
    <property type="match status" value="1"/>
</dbReference>
<keyword evidence="5 7" id="KW-0472">Membrane</keyword>
<reference evidence="9" key="1">
    <citation type="journal article" date="2020" name="Appl. Environ. Microbiol.">
        <title>Diazotrophic Anaeromyxobacter Isolates from Soils.</title>
        <authorList>
            <person name="Masuda Y."/>
            <person name="Yamanaka H."/>
            <person name="Xu Z.X."/>
            <person name="Shiratori Y."/>
            <person name="Aono T."/>
            <person name="Amachi S."/>
            <person name="Senoo K."/>
            <person name="Itoh H."/>
        </authorList>
    </citation>
    <scope>NUCLEOTIDE SEQUENCE [LARGE SCALE GENOMIC DNA]</scope>
    <source>
        <strain evidence="9">R267</strain>
    </source>
</reference>
<evidence type="ECO:0000313" key="8">
    <source>
        <dbReference type="EMBL" id="GEJ59044.1"/>
    </source>
</evidence>
<protein>
    <recommendedName>
        <fullName evidence="10">Caa(3)-type oxidase, subunit IV</fullName>
    </recommendedName>
</protein>
<sequence length="159" mass="17180">MAIATHDGHAEHEHGPGALRYWVVWVLLLVGTILTFALSRVHLPPPFHLLVALAIASGKSMLVVLFFMHLWDHTGATRLIFATSIFFIALLISLVVLDNATRFELTNPGHEGTLQAEPPGPDILTPRGPPAPESRVDAPGAEQEGRDVPKPSPAPGPMR</sequence>
<keyword evidence="2" id="KW-1003">Cell membrane</keyword>